<gene>
    <name evidence="2" type="ORF">FHX53_002321</name>
</gene>
<proteinExistence type="predicted"/>
<sequence length="549" mass="58601">MYDSIFVGGLAFTAGWPTSRAVGVGVLNGRIAAVEPDDVLRKAGARDVIELEGGLIMPAFHDAHAHPIPGAIELMQCDLSQALDADDALRRIAAYASSHLEEEWILGGGWSMPHFAGGTPTRKALDEIVPDRPVALLNRDHHGVWVNSRALERAGIDRHTLDPTDGRIEREPDGSPAGVLHEGAMHLLDTVRPRVESGFALRALRRAHEEFFALGVVGWQDAYVGATAGLDDLLDTYQSALSEGQLSARVTAALWWQRGVGIGQLEDLLDRRARVESLGRPDVLLADTVKIMVDGVAENFSAAMSQPYTDPHGHGSHGCGTTFLDAAELTEAVIALDAADFSVHMHALGDRAVTIALDALEAARAANGPSARRHQLAHLQVVQGSDVDRFAQVGAFANLQLLWGAVDDQLEELTFPFLSPSLIDRHYPFRELRDAGASLAAGSDWPVSSANPWEAIHVAVNRALPGRRADSRINPSQAIDLATALSAYTAGSAAAGGRAGFSGALRRGLAADLVVLSTDPFAAPPELLHKVQARRTYLEGRCVFGDGPS</sequence>
<dbReference type="RefSeq" id="WP_220476397.1">
    <property type="nucleotide sequence ID" value="NZ_BAAAOV010000011.1"/>
</dbReference>
<dbReference type="GO" id="GO:0016810">
    <property type="term" value="F:hydrolase activity, acting on carbon-nitrogen (but not peptide) bonds"/>
    <property type="evidence" value="ECO:0007669"/>
    <property type="project" value="InterPro"/>
</dbReference>
<dbReference type="InterPro" id="IPR032466">
    <property type="entry name" value="Metal_Hydrolase"/>
</dbReference>
<keyword evidence="3" id="KW-1185">Reference proteome</keyword>
<reference evidence="2 3" key="1">
    <citation type="submission" date="2020-07" db="EMBL/GenBank/DDBJ databases">
        <title>Sequencing the genomes of 1000 actinobacteria strains.</title>
        <authorList>
            <person name="Klenk H.-P."/>
        </authorList>
    </citation>
    <scope>NUCLEOTIDE SEQUENCE [LARGE SCALE GENOMIC DNA]</scope>
    <source>
        <strain evidence="2 3">DSM 19663</strain>
    </source>
</reference>
<evidence type="ECO:0000313" key="2">
    <source>
        <dbReference type="EMBL" id="MBA8848711.1"/>
    </source>
</evidence>
<dbReference type="Gene3D" id="3.20.20.140">
    <property type="entry name" value="Metal-dependent hydrolases"/>
    <property type="match status" value="1"/>
</dbReference>
<dbReference type="Proteomes" id="UP000585905">
    <property type="component" value="Unassembled WGS sequence"/>
</dbReference>
<accession>A0A839E863</accession>
<dbReference type="PANTHER" id="PTHR22642">
    <property type="entry name" value="IMIDAZOLONEPROPIONASE"/>
    <property type="match status" value="1"/>
</dbReference>
<protein>
    <recommendedName>
        <fullName evidence="1">Amidohydrolase 3 domain-containing protein</fullName>
    </recommendedName>
</protein>
<evidence type="ECO:0000313" key="3">
    <source>
        <dbReference type="Proteomes" id="UP000585905"/>
    </source>
</evidence>
<comment type="caution">
    <text evidence="2">The sequence shown here is derived from an EMBL/GenBank/DDBJ whole genome shotgun (WGS) entry which is preliminary data.</text>
</comment>
<dbReference type="Gene3D" id="2.30.40.10">
    <property type="entry name" value="Urease, subunit C, domain 1"/>
    <property type="match status" value="1"/>
</dbReference>
<dbReference type="InterPro" id="IPR011059">
    <property type="entry name" value="Metal-dep_hydrolase_composite"/>
</dbReference>
<organism evidence="2 3">
    <name type="scientific">Microcella alkalica</name>
    <dbReference type="NCBI Taxonomy" id="355930"/>
    <lineage>
        <taxon>Bacteria</taxon>
        <taxon>Bacillati</taxon>
        <taxon>Actinomycetota</taxon>
        <taxon>Actinomycetes</taxon>
        <taxon>Micrococcales</taxon>
        <taxon>Microbacteriaceae</taxon>
        <taxon>Microcella</taxon>
    </lineage>
</organism>
<dbReference type="Pfam" id="PF07969">
    <property type="entry name" value="Amidohydro_3"/>
    <property type="match status" value="1"/>
</dbReference>
<dbReference type="InterPro" id="IPR013108">
    <property type="entry name" value="Amidohydro_3"/>
</dbReference>
<dbReference type="EMBL" id="JACGWX010000006">
    <property type="protein sequence ID" value="MBA8848711.1"/>
    <property type="molecule type" value="Genomic_DNA"/>
</dbReference>
<dbReference type="AlphaFoldDB" id="A0A839E863"/>
<dbReference type="Gene3D" id="3.10.310.70">
    <property type="match status" value="1"/>
</dbReference>
<evidence type="ECO:0000259" key="1">
    <source>
        <dbReference type="Pfam" id="PF07969"/>
    </source>
</evidence>
<dbReference type="PANTHER" id="PTHR22642:SF2">
    <property type="entry name" value="PROTEIN LONG AFTER FAR-RED 3"/>
    <property type="match status" value="1"/>
</dbReference>
<feature type="domain" description="Amidohydrolase 3" evidence="1">
    <location>
        <begin position="47"/>
        <end position="544"/>
    </location>
</feature>
<dbReference type="SUPFAM" id="SSF51556">
    <property type="entry name" value="Metallo-dependent hydrolases"/>
    <property type="match status" value="1"/>
</dbReference>
<name>A0A839E863_9MICO</name>
<dbReference type="CDD" id="cd01300">
    <property type="entry name" value="YtcJ_like"/>
    <property type="match status" value="1"/>
</dbReference>
<dbReference type="InterPro" id="IPR033932">
    <property type="entry name" value="YtcJ-like"/>
</dbReference>
<dbReference type="SUPFAM" id="SSF51338">
    <property type="entry name" value="Composite domain of metallo-dependent hydrolases"/>
    <property type="match status" value="1"/>
</dbReference>